<evidence type="ECO:0000313" key="2">
    <source>
        <dbReference type="Proteomes" id="UP000887104"/>
    </source>
</evidence>
<accession>A0ABQ4PSD8</accession>
<evidence type="ECO:0008006" key="3">
    <source>
        <dbReference type="Google" id="ProtNLM"/>
    </source>
</evidence>
<sequence length="196" mass="22584">MSVLASETLITEKSYVAIGTQFTEVSADGMKSYFGELYNNDVQKDLLGYYLDAKWHFPQHFFVQINHDSVTRSSTDLSQSYFNLGSTISLTKNIQWFNSVGYAYYSATRNTSKGDKRKNDGGGISAETGLSVQLTSWFQTQPSYRYANFEYGGQHQFNLKNQFLFGTHSAIELNISYRDWQRLGELDYQVGYRYRF</sequence>
<organism evidence="1 2">
    <name type="scientific">Shewanella sairae</name>
    <dbReference type="NCBI Taxonomy" id="190310"/>
    <lineage>
        <taxon>Bacteria</taxon>
        <taxon>Pseudomonadati</taxon>
        <taxon>Pseudomonadota</taxon>
        <taxon>Gammaproteobacteria</taxon>
        <taxon>Alteromonadales</taxon>
        <taxon>Shewanellaceae</taxon>
        <taxon>Shewanella</taxon>
    </lineage>
</organism>
<dbReference type="InterPro" id="IPR011250">
    <property type="entry name" value="OMP/PagP_B-barrel"/>
</dbReference>
<protein>
    <recommendedName>
        <fullName evidence="3">Porin family protein</fullName>
    </recommendedName>
</protein>
<dbReference type="EMBL" id="BPEY01000235">
    <property type="protein sequence ID" value="GIU52794.1"/>
    <property type="molecule type" value="Genomic_DNA"/>
</dbReference>
<comment type="caution">
    <text evidence="1">The sequence shown here is derived from an EMBL/GenBank/DDBJ whole genome shotgun (WGS) entry which is preliminary data.</text>
</comment>
<dbReference type="SUPFAM" id="SSF56925">
    <property type="entry name" value="OMPA-like"/>
    <property type="match status" value="1"/>
</dbReference>
<evidence type="ECO:0000313" key="1">
    <source>
        <dbReference type="EMBL" id="GIU52794.1"/>
    </source>
</evidence>
<gene>
    <name evidence="1" type="ORF">TUM4438_46280</name>
</gene>
<name>A0ABQ4PSD8_9GAMM</name>
<proteinExistence type="predicted"/>
<reference evidence="1" key="1">
    <citation type="submission" date="2021-05" db="EMBL/GenBank/DDBJ databases">
        <title>Molecular characterization for Shewanella algae harboring chromosomal blaOXA-55-like strains isolated from clinical and environment sample.</title>
        <authorList>
            <person name="Ohama Y."/>
            <person name="Aoki K."/>
            <person name="Harada S."/>
            <person name="Moriya K."/>
            <person name="Ishii Y."/>
            <person name="Tateda K."/>
        </authorList>
    </citation>
    <scope>NUCLEOTIDE SEQUENCE</scope>
    <source>
        <strain evidence="1">JCM 11563</strain>
    </source>
</reference>
<keyword evidence="2" id="KW-1185">Reference proteome</keyword>
<dbReference type="Proteomes" id="UP000887104">
    <property type="component" value="Unassembled WGS sequence"/>
</dbReference>